<dbReference type="PANTHER" id="PTHR11773">
    <property type="entry name" value="GLYCINE DEHYDROGENASE, DECARBOXYLATING"/>
    <property type="match status" value="1"/>
</dbReference>
<dbReference type="EnsemblPlants" id="Ma08_t05470.1">
    <property type="protein sequence ID" value="Ma08_p05470.1"/>
    <property type="gene ID" value="Ma08_g05470"/>
</dbReference>
<proteinExistence type="predicted"/>
<dbReference type="InParanoid" id="A0A804K378"/>
<dbReference type="EMBL" id="HG996472">
    <property type="protein sequence ID" value="CAG1830658.1"/>
    <property type="molecule type" value="Genomic_DNA"/>
</dbReference>
<dbReference type="GO" id="GO:0004375">
    <property type="term" value="F:glycine dehydrogenase (decarboxylating) activity"/>
    <property type="evidence" value="ECO:0007669"/>
    <property type="project" value="InterPro"/>
</dbReference>
<sequence length="107" mass="12308">MSWSVPGTLIRESTESESKAGLDRFYYTLFSEREEIARKKKKSCHFDLIVGAPHPPSLLMGDASNKLYLREYASFPASWLRASILIHLVSISRKILESDHNVVWFIH</sequence>
<keyword evidence="1" id="KW-0663">Pyridoxal phosphate</keyword>
<keyword evidence="5" id="KW-1185">Reference proteome</keyword>
<evidence type="ECO:0000313" key="3">
    <source>
        <dbReference type="EMBL" id="CAG1830658.1"/>
    </source>
</evidence>
<organism evidence="4 5">
    <name type="scientific">Musa acuminata subsp. malaccensis</name>
    <name type="common">Wild banana</name>
    <name type="synonym">Musa malaccensis</name>
    <dbReference type="NCBI Taxonomy" id="214687"/>
    <lineage>
        <taxon>Eukaryota</taxon>
        <taxon>Viridiplantae</taxon>
        <taxon>Streptophyta</taxon>
        <taxon>Embryophyta</taxon>
        <taxon>Tracheophyta</taxon>
        <taxon>Spermatophyta</taxon>
        <taxon>Magnoliopsida</taxon>
        <taxon>Liliopsida</taxon>
        <taxon>Zingiberales</taxon>
        <taxon>Musaceae</taxon>
        <taxon>Musa</taxon>
    </lineage>
</organism>
<dbReference type="InterPro" id="IPR049316">
    <property type="entry name" value="GDC-P_C"/>
</dbReference>
<accession>A0A804K378</accession>
<dbReference type="Pfam" id="PF21478">
    <property type="entry name" value="GcvP2_C"/>
    <property type="match status" value="1"/>
</dbReference>
<evidence type="ECO:0000259" key="2">
    <source>
        <dbReference type="Pfam" id="PF21478"/>
    </source>
</evidence>
<dbReference type="InterPro" id="IPR020581">
    <property type="entry name" value="GDC_P"/>
</dbReference>
<evidence type="ECO:0000256" key="1">
    <source>
        <dbReference type="ARBA" id="ARBA00022898"/>
    </source>
</evidence>
<evidence type="ECO:0000313" key="4">
    <source>
        <dbReference type="EnsemblPlants" id="Ma08_p05470.1"/>
    </source>
</evidence>
<feature type="domain" description="Glycine dehydrogenase C-terminal" evidence="2">
    <location>
        <begin position="1"/>
        <end position="54"/>
    </location>
</feature>
<name>A0A804K378_MUSAM</name>
<dbReference type="GO" id="GO:0006546">
    <property type="term" value="P:glycine catabolic process"/>
    <property type="evidence" value="ECO:0007669"/>
    <property type="project" value="InterPro"/>
</dbReference>
<protein>
    <submittedName>
        <fullName evidence="3">(wild Malaysian banana) hypothetical protein</fullName>
    </submittedName>
</protein>
<evidence type="ECO:0000313" key="5">
    <source>
        <dbReference type="Proteomes" id="UP000012960"/>
    </source>
</evidence>
<reference evidence="3" key="1">
    <citation type="submission" date="2021-03" db="EMBL/GenBank/DDBJ databases">
        <authorList>
            <consortium name="Genoscope - CEA"/>
            <person name="William W."/>
        </authorList>
    </citation>
    <scope>NUCLEOTIDE SEQUENCE</scope>
    <source>
        <strain evidence="3">Doubled-haploid Pahang</strain>
    </source>
</reference>
<dbReference type="AlphaFoldDB" id="A0A804K378"/>
<gene>
    <name evidence="3" type="ORF">GSMUA_339120.1</name>
</gene>
<dbReference type="PANTHER" id="PTHR11773:SF1">
    <property type="entry name" value="GLYCINE DEHYDROGENASE (DECARBOXYLATING), MITOCHONDRIAL"/>
    <property type="match status" value="1"/>
</dbReference>
<reference evidence="4" key="2">
    <citation type="submission" date="2021-05" db="UniProtKB">
        <authorList>
            <consortium name="EnsemblPlants"/>
        </authorList>
    </citation>
    <scope>IDENTIFICATION</scope>
    <source>
        <strain evidence="4">subsp. malaccensis</strain>
    </source>
</reference>
<dbReference type="Gramene" id="Ma08_t05470.1">
    <property type="protein sequence ID" value="Ma08_p05470.1"/>
    <property type="gene ID" value="Ma08_g05470"/>
</dbReference>
<dbReference type="Proteomes" id="UP000012960">
    <property type="component" value="Unplaced"/>
</dbReference>